<dbReference type="Proteomes" id="UP000683925">
    <property type="component" value="Unassembled WGS sequence"/>
</dbReference>
<protein>
    <submittedName>
        <fullName evidence="1">Uncharacterized protein</fullName>
    </submittedName>
</protein>
<proteinExistence type="predicted"/>
<reference evidence="1" key="1">
    <citation type="submission" date="2021-01" db="EMBL/GenBank/DDBJ databases">
        <authorList>
            <consortium name="Genoscope - CEA"/>
            <person name="William W."/>
        </authorList>
    </citation>
    <scope>NUCLEOTIDE SEQUENCE</scope>
</reference>
<accession>A0A8S1VLT3</accession>
<sequence length="44" mass="5418">MIQMQSRVIDLRQLTFKINLNALIILTFQELLEKHNYYQLTFYI</sequence>
<gene>
    <name evidence="1" type="ORF">POCTA_138.1.T0690073</name>
</gene>
<comment type="caution">
    <text evidence="1">The sequence shown here is derived from an EMBL/GenBank/DDBJ whole genome shotgun (WGS) entry which is preliminary data.</text>
</comment>
<evidence type="ECO:0000313" key="2">
    <source>
        <dbReference type="Proteomes" id="UP000683925"/>
    </source>
</evidence>
<dbReference type="EMBL" id="CAJJDP010000068">
    <property type="protein sequence ID" value="CAD8177523.1"/>
    <property type="molecule type" value="Genomic_DNA"/>
</dbReference>
<organism evidence="1 2">
    <name type="scientific">Paramecium octaurelia</name>
    <dbReference type="NCBI Taxonomy" id="43137"/>
    <lineage>
        <taxon>Eukaryota</taxon>
        <taxon>Sar</taxon>
        <taxon>Alveolata</taxon>
        <taxon>Ciliophora</taxon>
        <taxon>Intramacronucleata</taxon>
        <taxon>Oligohymenophorea</taxon>
        <taxon>Peniculida</taxon>
        <taxon>Parameciidae</taxon>
        <taxon>Paramecium</taxon>
    </lineage>
</organism>
<evidence type="ECO:0000313" key="1">
    <source>
        <dbReference type="EMBL" id="CAD8177523.1"/>
    </source>
</evidence>
<dbReference type="AlphaFoldDB" id="A0A8S1VLT3"/>
<keyword evidence="2" id="KW-1185">Reference proteome</keyword>
<name>A0A8S1VLT3_PAROT</name>